<dbReference type="Gene3D" id="2.60.120.260">
    <property type="entry name" value="Galactose-binding domain-like"/>
    <property type="match status" value="1"/>
</dbReference>
<dbReference type="PANTHER" id="PTHR24543:SF291">
    <property type="entry name" value="SMOKE ALARM, ISOFORM D"/>
    <property type="match status" value="1"/>
</dbReference>
<dbReference type="InterPro" id="IPR008979">
    <property type="entry name" value="Galactose-bd-like_sf"/>
</dbReference>
<gene>
    <name evidence="7" type="primary">LOC118420269</name>
</gene>
<reference evidence="6" key="1">
    <citation type="journal article" date="2020" name="Nat. Ecol. Evol.">
        <title>Deeply conserved synteny resolves early events in vertebrate evolution.</title>
        <authorList>
            <person name="Simakov O."/>
            <person name="Marletaz F."/>
            <person name="Yue J.X."/>
            <person name="O'Connell B."/>
            <person name="Jenkins J."/>
            <person name="Brandt A."/>
            <person name="Calef R."/>
            <person name="Tung C.H."/>
            <person name="Huang T.K."/>
            <person name="Schmutz J."/>
            <person name="Satoh N."/>
            <person name="Yu J.K."/>
            <person name="Putnam N.H."/>
            <person name="Green R.E."/>
            <person name="Rokhsar D.S."/>
        </authorList>
    </citation>
    <scope>NUCLEOTIDE SEQUENCE [LARGE SCALE GENOMIC DNA]</scope>
    <source>
        <strain evidence="6">S238N-H82</strain>
    </source>
</reference>
<dbReference type="OrthoDB" id="5985199at2759"/>
<evidence type="ECO:0000313" key="6">
    <source>
        <dbReference type="Proteomes" id="UP000001554"/>
    </source>
</evidence>
<name>A0A9J7LIV7_BRAFL</name>
<evidence type="ECO:0000313" key="7">
    <source>
        <dbReference type="RefSeq" id="XP_035682889.1"/>
    </source>
</evidence>
<dbReference type="FunFam" id="2.60.120.260:FF:000016">
    <property type="entry name" value="Contactin-associated protein-like 4 isoform 1"/>
    <property type="match status" value="1"/>
</dbReference>
<dbReference type="GeneID" id="118420269"/>
<proteinExistence type="inferred from homology"/>
<dbReference type="Pfam" id="PF00084">
    <property type="entry name" value="Sushi"/>
    <property type="match status" value="1"/>
</dbReference>
<dbReference type="AlphaFoldDB" id="A0A9J7LIV7"/>
<keyword evidence="6" id="KW-1185">Reference proteome</keyword>
<dbReference type="Proteomes" id="UP000001554">
    <property type="component" value="Chromosome 7"/>
</dbReference>
<dbReference type="SMART" id="SM00032">
    <property type="entry name" value="CCP"/>
    <property type="match status" value="1"/>
</dbReference>
<sequence>MESGAIPDGSITASSYQSAGVEPYRGRLNGVAGGAGAWIAMHRTIGEWLQVDLGEMKRVMGTIIQGRHTADQWVTSYKLQHSTDGICWTTYAGCDGLEMIFPGNVDRSLPVTNLLDNPVDARYVRFLPQSWNHYIALRVEIAGCDTTGFPGVCVDPPTQANTTGPVCDCPYLPGENCTYPCSPGYRVISGDVITITCTTDGSWTEPDVFCECMK</sequence>
<accession>A0A9J7LIV7</accession>
<dbReference type="Gene3D" id="2.10.70.10">
    <property type="entry name" value="Complement Module, domain 1"/>
    <property type="match status" value="1"/>
</dbReference>
<evidence type="ECO:0000256" key="3">
    <source>
        <dbReference type="PROSITE-ProRule" id="PRU00302"/>
    </source>
</evidence>
<dbReference type="Pfam" id="PF00754">
    <property type="entry name" value="F5_F8_type_C"/>
    <property type="match status" value="1"/>
</dbReference>
<comment type="similarity">
    <text evidence="1">Belongs to the neurexin family.</text>
</comment>
<dbReference type="PROSITE" id="PS50923">
    <property type="entry name" value="SUSHI"/>
    <property type="match status" value="1"/>
</dbReference>
<feature type="domain" description="F5/8 type C" evidence="4">
    <location>
        <begin position="1"/>
        <end position="144"/>
    </location>
</feature>
<keyword evidence="3" id="KW-0768">Sushi</keyword>
<reference evidence="7" key="2">
    <citation type="submission" date="2025-08" db="UniProtKB">
        <authorList>
            <consortium name="RefSeq"/>
        </authorList>
    </citation>
    <scope>IDENTIFICATION</scope>
    <source>
        <strain evidence="7">S238N-H82</strain>
        <tissue evidence="7">Testes</tissue>
    </source>
</reference>
<organism evidence="6 7">
    <name type="scientific">Branchiostoma floridae</name>
    <name type="common">Florida lancelet</name>
    <name type="synonym">Amphioxus</name>
    <dbReference type="NCBI Taxonomy" id="7739"/>
    <lineage>
        <taxon>Eukaryota</taxon>
        <taxon>Metazoa</taxon>
        <taxon>Chordata</taxon>
        <taxon>Cephalochordata</taxon>
        <taxon>Leptocardii</taxon>
        <taxon>Amphioxiformes</taxon>
        <taxon>Branchiostomatidae</taxon>
        <taxon>Branchiostoma</taxon>
    </lineage>
</organism>
<dbReference type="SUPFAM" id="SSF57535">
    <property type="entry name" value="Complement control module/SCR domain"/>
    <property type="match status" value="1"/>
</dbReference>
<keyword evidence="2" id="KW-1015">Disulfide bond</keyword>
<dbReference type="InterPro" id="IPR035976">
    <property type="entry name" value="Sushi/SCR/CCP_sf"/>
</dbReference>
<dbReference type="SUPFAM" id="SSF49785">
    <property type="entry name" value="Galactose-binding domain-like"/>
    <property type="match status" value="1"/>
</dbReference>
<dbReference type="PANTHER" id="PTHR24543">
    <property type="entry name" value="MULTICOPPER OXIDASE-RELATED"/>
    <property type="match status" value="1"/>
</dbReference>
<evidence type="ECO:0000256" key="2">
    <source>
        <dbReference type="ARBA" id="ARBA00023157"/>
    </source>
</evidence>
<dbReference type="OMA" id="WIAMHRT"/>
<protein>
    <submittedName>
        <fullName evidence="7">Lactadherin-like</fullName>
    </submittedName>
</protein>
<dbReference type="InterPro" id="IPR000436">
    <property type="entry name" value="Sushi_SCR_CCP_dom"/>
</dbReference>
<evidence type="ECO:0000259" key="5">
    <source>
        <dbReference type="PROSITE" id="PS50923"/>
    </source>
</evidence>
<dbReference type="CDD" id="cd00057">
    <property type="entry name" value="FA58C"/>
    <property type="match status" value="1"/>
</dbReference>
<dbReference type="PROSITE" id="PS50022">
    <property type="entry name" value="FA58C_3"/>
    <property type="match status" value="1"/>
</dbReference>
<comment type="caution">
    <text evidence="3">Lacks conserved residue(s) required for the propagation of feature annotation.</text>
</comment>
<dbReference type="PROSITE" id="PS01286">
    <property type="entry name" value="FA58C_2"/>
    <property type="match status" value="1"/>
</dbReference>
<dbReference type="KEGG" id="bfo:118420269"/>
<feature type="domain" description="Sushi" evidence="5">
    <location>
        <begin position="151"/>
        <end position="212"/>
    </location>
</feature>
<dbReference type="SMART" id="SM00231">
    <property type="entry name" value="FA58C"/>
    <property type="match status" value="1"/>
</dbReference>
<dbReference type="InterPro" id="IPR000421">
    <property type="entry name" value="FA58C"/>
</dbReference>
<dbReference type="CDD" id="cd00033">
    <property type="entry name" value="CCP"/>
    <property type="match status" value="1"/>
</dbReference>
<evidence type="ECO:0000259" key="4">
    <source>
        <dbReference type="PROSITE" id="PS50022"/>
    </source>
</evidence>
<evidence type="ECO:0000256" key="1">
    <source>
        <dbReference type="ARBA" id="ARBA00010241"/>
    </source>
</evidence>
<dbReference type="RefSeq" id="XP_035682889.1">
    <property type="nucleotide sequence ID" value="XM_035826996.1"/>
</dbReference>